<evidence type="ECO:0000256" key="1">
    <source>
        <dbReference type="SAM" id="MobiDB-lite"/>
    </source>
</evidence>
<dbReference type="AlphaFoldDB" id="A0A6G1HAJ1"/>
<protein>
    <submittedName>
        <fullName evidence="2">Uncharacterized protein</fullName>
    </submittedName>
</protein>
<name>A0A6G1HAJ1_9PEZI</name>
<accession>A0A6G1HAJ1</accession>
<feature type="region of interest" description="Disordered" evidence="1">
    <location>
        <begin position="146"/>
        <end position="168"/>
    </location>
</feature>
<reference evidence="2" key="1">
    <citation type="journal article" date="2020" name="Stud. Mycol.">
        <title>101 Dothideomycetes genomes: a test case for predicting lifestyles and emergence of pathogens.</title>
        <authorList>
            <person name="Haridas S."/>
            <person name="Albert R."/>
            <person name="Binder M."/>
            <person name="Bloem J."/>
            <person name="Labutti K."/>
            <person name="Salamov A."/>
            <person name="Andreopoulos B."/>
            <person name="Baker S."/>
            <person name="Barry K."/>
            <person name="Bills G."/>
            <person name="Bluhm B."/>
            <person name="Cannon C."/>
            <person name="Castanera R."/>
            <person name="Culley D."/>
            <person name="Daum C."/>
            <person name="Ezra D."/>
            <person name="Gonzalez J."/>
            <person name="Henrissat B."/>
            <person name="Kuo A."/>
            <person name="Liang C."/>
            <person name="Lipzen A."/>
            <person name="Lutzoni F."/>
            <person name="Magnuson J."/>
            <person name="Mondo S."/>
            <person name="Nolan M."/>
            <person name="Ohm R."/>
            <person name="Pangilinan J."/>
            <person name="Park H.-J."/>
            <person name="Ramirez L."/>
            <person name="Alfaro M."/>
            <person name="Sun H."/>
            <person name="Tritt A."/>
            <person name="Yoshinaga Y."/>
            <person name="Zwiers L.-H."/>
            <person name="Turgeon B."/>
            <person name="Goodwin S."/>
            <person name="Spatafora J."/>
            <person name="Crous P."/>
            <person name="Grigoriev I."/>
        </authorList>
    </citation>
    <scope>NUCLEOTIDE SEQUENCE</scope>
    <source>
        <strain evidence="2">CBS 113979</strain>
    </source>
</reference>
<evidence type="ECO:0000313" key="3">
    <source>
        <dbReference type="Proteomes" id="UP000800041"/>
    </source>
</evidence>
<gene>
    <name evidence="2" type="ORF">K402DRAFT_247482</name>
</gene>
<dbReference type="Proteomes" id="UP000800041">
    <property type="component" value="Unassembled WGS sequence"/>
</dbReference>
<organism evidence="2 3">
    <name type="scientific">Aulographum hederae CBS 113979</name>
    <dbReference type="NCBI Taxonomy" id="1176131"/>
    <lineage>
        <taxon>Eukaryota</taxon>
        <taxon>Fungi</taxon>
        <taxon>Dikarya</taxon>
        <taxon>Ascomycota</taxon>
        <taxon>Pezizomycotina</taxon>
        <taxon>Dothideomycetes</taxon>
        <taxon>Pleosporomycetidae</taxon>
        <taxon>Aulographales</taxon>
        <taxon>Aulographaceae</taxon>
    </lineage>
</organism>
<evidence type="ECO:0000313" key="2">
    <source>
        <dbReference type="EMBL" id="KAF1990072.1"/>
    </source>
</evidence>
<sequence>MLHTSKPAESVLQLEDVGFSGIILIEASEVSWGSGFLPKHVTAQHQDTYCRIFLYLQHLFTFNIHPLHLPSSHASISVSASRLKLQSLPFGLPLTPALSPLSIPLPLTQTLLKKYAQHSHLSAPSAPPCHTKSKKRKQCQRNLLNTAISPTPAPPYHTKSKKRNCLQRSRTAARKLCSLQDPA</sequence>
<proteinExistence type="predicted"/>
<dbReference type="EMBL" id="ML977143">
    <property type="protein sequence ID" value="KAF1990072.1"/>
    <property type="molecule type" value="Genomic_DNA"/>
</dbReference>
<keyword evidence="3" id="KW-1185">Reference proteome</keyword>